<feature type="signal peptide" evidence="9">
    <location>
        <begin position="1"/>
        <end position="22"/>
    </location>
</feature>
<keyword evidence="11" id="KW-1185">Reference proteome</keyword>
<dbReference type="Gene3D" id="2.60.40.10">
    <property type="entry name" value="Immunoglobulins"/>
    <property type="match status" value="1"/>
</dbReference>
<dbReference type="Pfam" id="PF03174">
    <property type="entry name" value="CHB_HEX_C"/>
    <property type="match status" value="1"/>
</dbReference>
<name>A0A1S3K393_LINAN</name>
<evidence type="ECO:0000313" key="11">
    <source>
        <dbReference type="Proteomes" id="UP000085678"/>
    </source>
</evidence>
<dbReference type="InterPro" id="IPR015883">
    <property type="entry name" value="Glyco_hydro_20_cat"/>
</dbReference>
<sequence>MFALRWIPNMFLWIGICQVVRCQGDQQSIDYLASFLQVRYDVIDNLMYGASGFLAQINFTNVGPKPISKGHWSIYLCHINMIEPNHLPNPNGYILGNSSLRAFHVNGCLFKLTPTDSFKTLFPGKSIMVPFKAANWQVARTDIMPNWYVASSKSGILPKVLKSTAGESLSFVGPFNTPQKWKRYSFDVYNPYTPEQRYHINSEVRDLGSAGTSIVPSPVEMVADESKMVDLGTGDWVLFADPAFKNEVAFLTARLHLRIVPRPASSKCIAFTQGQVLIKGRVSKSSEAYTLHVFETNQTIRIVAAGPAGAFYGIHSILSLLTSNNSIPKVAISDEPRYEFRGFSIDLSRNFHPVQDIRQLLDLLARYKMNRLHLHVTDDEGWRLQIPGLDELTAVGSKRCHTLDERTCILPQLGSLPNGTGSGSGHYTVKDYKSLILYAKARHISVHPEFDMPGHAHAAIKATQARYYNKLAQNASVAEASKFLLSELNDTSRYLSVQHFTDDAVNPCINSTLTFIKFLVKSTLDLHAPYQLLKSFHYGGDEVSTGAWVNSSACRPLLPSPNPTPEEVKRFLKKLLLKAVSNITARYGIYLYAWEDGLMSDTDTPYPRSILFNKQVIADVWQNIWEWGVANRAYKLANAGYQVRYDVIDNLRYVASSKSGILPKVLKSTAGESLSFVGPFNTPQKWKRYSFDVYNPYTPEQRYHINSEVRDLGSAGTSIVPSPVEMVADESKMVDLGTGDWVLFADPAFKNEVAFLTARLHLRIVPKPASSKCIALTQGQVLLKGRVSKSSEAYTLHVFETNQTIRIVAAGPAGAFYGIQSILSLLTSNNKIPKVAISDEPRYGFRGFSIDLSRNFHPVQDIRQLLDLLARYKMNRLHLHVTDDEGWRLQIPGLDELTAVGSKRCHTLDERTCILPQLGSLPNGTGSGSGHYTVKDYKSLILYAKARHISVHPEFDMPGHAHAAIKATQARYYNKLAQNASVAEASKFLLSELNDTSRYLSVQHFTDDAVNPCINSTLTFIKFLVKSTLDLHAPYQLLKSFHYGGDEVSTGAWVNSSACRPLLPSSNPTPEEVKRFLKKLLLKAVSNITARYGIYLYAWEDGLMSDTDTPYPRSILFNKQVIADVWQNIWEWGVANRAYKLANAGYQVVMSQATHLYFDHPQELDPEERGFYWATRFTDTKKVFGFLPDNLYANADFKRSGEPITEKELCKTGQCVPLQKPENILGMQGNIWSETVRTSGHLHEMLFPRVVALAERAWHKARWESITDKASRDQEMLKDWERFANVLGYKELPRLEYFGVKHYLPLPGARIKDKTLEANIAFPGYQVQYSDDKSKTWKDYSQPVQLNNIGPIYLRSRSKNGRTSRWIILKS</sequence>
<reference evidence="12" key="1">
    <citation type="submission" date="2025-08" db="UniProtKB">
        <authorList>
            <consortium name="RefSeq"/>
        </authorList>
    </citation>
    <scope>IDENTIFICATION</scope>
    <source>
        <tissue evidence="12">Gonads</tissue>
    </source>
</reference>
<dbReference type="SUPFAM" id="SSF55545">
    <property type="entry name" value="beta-N-acetylhexosaminidase-like domain"/>
    <property type="match status" value="2"/>
</dbReference>
<dbReference type="InterPro" id="IPR008965">
    <property type="entry name" value="CBM2/CBM3_carb-bd_dom_sf"/>
</dbReference>
<dbReference type="GO" id="GO:0016020">
    <property type="term" value="C:membrane"/>
    <property type="evidence" value="ECO:0007669"/>
    <property type="project" value="TreeGrafter"/>
</dbReference>
<evidence type="ECO:0000256" key="8">
    <source>
        <dbReference type="PIRSR" id="PIRSR625705-1"/>
    </source>
</evidence>
<evidence type="ECO:0000256" key="1">
    <source>
        <dbReference type="ARBA" id="ARBA00001231"/>
    </source>
</evidence>
<comment type="catalytic activity">
    <reaction evidence="1">
        <text>Hydrolysis of terminal non-reducing N-acetyl-D-hexosamine residues in N-acetyl-beta-D-hexosaminides.</text>
        <dbReference type="EC" id="3.2.1.52"/>
    </reaction>
</comment>
<dbReference type="SUPFAM" id="SSF49384">
    <property type="entry name" value="Carbohydrate-binding domain"/>
    <property type="match status" value="1"/>
</dbReference>
<keyword evidence="9" id="KW-0732">Signal</keyword>
<dbReference type="InterPro" id="IPR015882">
    <property type="entry name" value="HEX_bac_N"/>
</dbReference>
<dbReference type="InterPro" id="IPR004866">
    <property type="entry name" value="CHB/HEX_N_dom"/>
</dbReference>
<dbReference type="InterPro" id="IPR013783">
    <property type="entry name" value="Ig-like_fold"/>
</dbReference>
<dbReference type="InterPro" id="IPR029018">
    <property type="entry name" value="Hex-like_dom2"/>
</dbReference>
<evidence type="ECO:0000256" key="6">
    <source>
        <dbReference type="ARBA" id="ARBA00030512"/>
    </source>
</evidence>
<evidence type="ECO:0000313" key="12">
    <source>
        <dbReference type="RefSeq" id="XP_013417098.1"/>
    </source>
</evidence>
<evidence type="ECO:0000256" key="4">
    <source>
        <dbReference type="ARBA" id="ARBA00022801"/>
    </source>
</evidence>
<dbReference type="InterPro" id="IPR017853">
    <property type="entry name" value="GH"/>
</dbReference>
<dbReference type="GO" id="GO:0004563">
    <property type="term" value="F:beta-N-acetylhexosaminidase activity"/>
    <property type="evidence" value="ECO:0007669"/>
    <property type="project" value="UniProtKB-EC"/>
</dbReference>
<dbReference type="Pfam" id="PF03173">
    <property type="entry name" value="CHB_HEX"/>
    <property type="match status" value="1"/>
</dbReference>
<comment type="similarity">
    <text evidence="2">Belongs to the glycosyl hydrolase 20 family.</text>
</comment>
<dbReference type="GeneID" id="106178458"/>
<dbReference type="PANTHER" id="PTHR22600">
    <property type="entry name" value="BETA-HEXOSAMINIDASE"/>
    <property type="match status" value="1"/>
</dbReference>
<evidence type="ECO:0000256" key="2">
    <source>
        <dbReference type="ARBA" id="ARBA00006285"/>
    </source>
</evidence>
<proteinExistence type="inferred from homology"/>
<dbReference type="GO" id="GO:0030203">
    <property type="term" value="P:glycosaminoglycan metabolic process"/>
    <property type="evidence" value="ECO:0007669"/>
    <property type="project" value="TreeGrafter"/>
</dbReference>
<dbReference type="GO" id="GO:0030247">
    <property type="term" value="F:polysaccharide binding"/>
    <property type="evidence" value="ECO:0007669"/>
    <property type="project" value="InterPro"/>
</dbReference>
<dbReference type="EC" id="3.2.1.52" evidence="3"/>
<evidence type="ECO:0000259" key="10">
    <source>
        <dbReference type="SMART" id="SM01081"/>
    </source>
</evidence>
<dbReference type="Gene3D" id="3.20.20.80">
    <property type="entry name" value="Glycosidases"/>
    <property type="match status" value="2"/>
</dbReference>
<evidence type="ECO:0000256" key="3">
    <source>
        <dbReference type="ARBA" id="ARBA00012663"/>
    </source>
</evidence>
<dbReference type="Pfam" id="PF00728">
    <property type="entry name" value="Glyco_hydro_20"/>
    <property type="match status" value="2"/>
</dbReference>
<accession>A0A1S3K393</accession>
<dbReference type="RefSeq" id="XP_013417098.1">
    <property type="nucleotide sequence ID" value="XM_013561644.1"/>
</dbReference>
<dbReference type="PANTHER" id="PTHR22600:SF57">
    <property type="entry name" value="BETA-N-ACETYLHEXOSAMINIDASE"/>
    <property type="match status" value="1"/>
</dbReference>
<dbReference type="Gene3D" id="3.30.379.10">
    <property type="entry name" value="Chitobiase/beta-hexosaminidase domain 2-like"/>
    <property type="match status" value="2"/>
</dbReference>
<dbReference type="GO" id="GO:0005975">
    <property type="term" value="P:carbohydrate metabolic process"/>
    <property type="evidence" value="ECO:0007669"/>
    <property type="project" value="InterPro"/>
</dbReference>
<feature type="chain" id="PRO_5010259087" description="beta-N-acetylhexosaminidase" evidence="9">
    <location>
        <begin position="23"/>
        <end position="1371"/>
    </location>
</feature>
<dbReference type="OrthoDB" id="428480at2759"/>
<dbReference type="InParanoid" id="A0A1S3K393"/>
<dbReference type="CDD" id="cd02847">
    <property type="entry name" value="E_set_Chitobiase_C"/>
    <property type="match status" value="1"/>
</dbReference>
<dbReference type="InterPro" id="IPR004867">
    <property type="entry name" value="CHB_C_dom"/>
</dbReference>
<dbReference type="InterPro" id="IPR014756">
    <property type="entry name" value="Ig_E-set"/>
</dbReference>
<dbReference type="InterPro" id="IPR012291">
    <property type="entry name" value="CBM2_carb-bd_dom_sf"/>
</dbReference>
<evidence type="ECO:0000256" key="5">
    <source>
        <dbReference type="ARBA" id="ARBA00023295"/>
    </source>
</evidence>
<organism evidence="11 12">
    <name type="scientific">Lingula anatina</name>
    <name type="common">Brachiopod</name>
    <name type="synonym">Lingula unguis</name>
    <dbReference type="NCBI Taxonomy" id="7574"/>
    <lineage>
        <taxon>Eukaryota</taxon>
        <taxon>Metazoa</taxon>
        <taxon>Spiralia</taxon>
        <taxon>Lophotrochozoa</taxon>
        <taxon>Brachiopoda</taxon>
        <taxon>Linguliformea</taxon>
        <taxon>Lingulata</taxon>
        <taxon>Lingulida</taxon>
        <taxon>Linguloidea</taxon>
        <taxon>Lingulidae</taxon>
        <taxon>Lingula</taxon>
    </lineage>
</organism>
<protein>
    <recommendedName>
        <fullName evidence="3">beta-N-acetylhexosaminidase</fullName>
        <ecNumber evidence="3">3.2.1.52</ecNumber>
    </recommendedName>
    <alternativeName>
        <fullName evidence="6">Beta-N-acetylhexosaminidase</fullName>
    </alternativeName>
    <alternativeName>
        <fullName evidence="7">N-acetyl-beta-glucosaminidase</fullName>
    </alternativeName>
</protein>
<feature type="domain" description="Chitobiase/beta-hexosaminidases N-terminal" evidence="10">
    <location>
        <begin position="34"/>
        <end position="196"/>
    </location>
</feature>
<dbReference type="PRINTS" id="PR00738">
    <property type="entry name" value="GLHYDRLASE20"/>
</dbReference>
<dbReference type="SMART" id="SM01081">
    <property type="entry name" value="CHB_HEX"/>
    <property type="match status" value="1"/>
</dbReference>
<gene>
    <name evidence="12" type="primary">LOC106178458</name>
</gene>
<feature type="active site" description="Proton donor" evidence="8">
    <location>
        <position position="1047"/>
    </location>
</feature>
<dbReference type="SUPFAM" id="SSF51445">
    <property type="entry name" value="(Trans)glycosidases"/>
    <property type="match status" value="2"/>
</dbReference>
<keyword evidence="4" id="KW-0378">Hydrolase</keyword>
<keyword evidence="5" id="KW-0326">Glycosidase</keyword>
<evidence type="ECO:0000256" key="7">
    <source>
        <dbReference type="ARBA" id="ARBA00033000"/>
    </source>
</evidence>
<dbReference type="Gene3D" id="2.60.40.290">
    <property type="match status" value="1"/>
</dbReference>
<dbReference type="Pfam" id="PF02838">
    <property type="entry name" value="Glyco_hydro_20b"/>
    <property type="match status" value="2"/>
</dbReference>
<dbReference type="STRING" id="7574.A0A1S3K393"/>
<evidence type="ECO:0000256" key="9">
    <source>
        <dbReference type="SAM" id="SignalP"/>
    </source>
</evidence>
<dbReference type="Proteomes" id="UP000085678">
    <property type="component" value="Unplaced"/>
</dbReference>
<dbReference type="InterPro" id="IPR025705">
    <property type="entry name" value="Beta_hexosaminidase_sua/sub"/>
</dbReference>
<dbReference type="SUPFAM" id="SSF81296">
    <property type="entry name" value="E set domains"/>
    <property type="match status" value="1"/>
</dbReference>
<dbReference type="KEGG" id="lak:106178458"/>